<reference evidence="2 3" key="1">
    <citation type="journal article" date="2016" name="Genome Announc.">
        <title>Draft Genome Sequence of the Anaerobic Ammonium-Oxidizing Bacterium 'Candidatus Brocadia sp. 40'.</title>
        <authorList>
            <person name="Ali M."/>
            <person name="Haroon M.F."/>
            <person name="Narita Y."/>
            <person name="Zhang L."/>
            <person name="Rangel Shaw D."/>
            <person name="Okabe S."/>
            <person name="Saikaly P.E."/>
        </authorList>
    </citation>
    <scope>NUCLEOTIDE SEQUENCE [LARGE SCALE GENOMIC DNA]</scope>
    <source>
        <strain evidence="2 3">40</strain>
    </source>
</reference>
<dbReference type="Proteomes" id="UP000242219">
    <property type="component" value="Unassembled WGS sequence"/>
</dbReference>
<dbReference type="Gene3D" id="3.30.870.10">
    <property type="entry name" value="Endonuclease Chain A"/>
    <property type="match status" value="1"/>
</dbReference>
<organism evidence="2 3">
    <name type="scientific">Candidatus Brocadia sapporoensis</name>
    <dbReference type="NCBI Taxonomy" id="392547"/>
    <lineage>
        <taxon>Bacteria</taxon>
        <taxon>Pseudomonadati</taxon>
        <taxon>Planctomycetota</taxon>
        <taxon>Candidatus Brocadiia</taxon>
        <taxon>Candidatus Brocadiales</taxon>
        <taxon>Candidatus Brocadiaceae</taxon>
        <taxon>Candidatus Brocadia</taxon>
    </lineage>
</organism>
<keyword evidence="3" id="KW-1185">Reference proteome</keyword>
<comment type="caution">
    <text evidence="2">The sequence shown here is derived from an EMBL/GenBank/DDBJ whole genome shotgun (WGS) entry which is preliminary data.</text>
</comment>
<gene>
    <name evidence="2" type="ORF">BIY37_08230</name>
</gene>
<dbReference type="SUPFAM" id="SSF56024">
    <property type="entry name" value="Phospholipase D/nuclease"/>
    <property type="match status" value="1"/>
</dbReference>
<evidence type="ECO:0000259" key="1">
    <source>
        <dbReference type="Pfam" id="PF13091"/>
    </source>
</evidence>
<dbReference type="EMBL" id="MJUW02000086">
    <property type="protein sequence ID" value="OQD45504.1"/>
    <property type="molecule type" value="Genomic_DNA"/>
</dbReference>
<feature type="domain" description="Phospholipase D-like" evidence="1">
    <location>
        <begin position="15"/>
        <end position="130"/>
    </location>
</feature>
<dbReference type="CDD" id="cd09176">
    <property type="entry name" value="PLDc_unchar6"/>
    <property type="match status" value="1"/>
</dbReference>
<dbReference type="InterPro" id="IPR025202">
    <property type="entry name" value="PLD-like_dom"/>
</dbReference>
<name>A0A1V6LZA3_9BACT</name>
<evidence type="ECO:0000313" key="2">
    <source>
        <dbReference type="EMBL" id="OQD45504.1"/>
    </source>
</evidence>
<evidence type="ECO:0000313" key="3">
    <source>
        <dbReference type="Proteomes" id="UP000242219"/>
    </source>
</evidence>
<dbReference type="Pfam" id="PF13091">
    <property type="entry name" value="PLDc_2"/>
    <property type="match status" value="1"/>
</dbReference>
<dbReference type="RefSeq" id="WP_070067342.1">
    <property type="nucleotide sequence ID" value="NZ_MJUW02000086.1"/>
</dbReference>
<accession>A0A1V6LZA3</accession>
<protein>
    <recommendedName>
        <fullName evidence="1">Phospholipase D-like domain-containing protein</fullName>
    </recommendedName>
</protein>
<dbReference type="AlphaFoldDB" id="A0A1V6LZA3"/>
<proteinExistence type="predicted"/>
<dbReference type="InterPro" id="IPR059166">
    <property type="entry name" value="PLD-like_cat"/>
</dbReference>
<sequence length="240" mass="27741">MAKFLDTTGVSYHLQQLINQSNDTLILISPYLKINERLRQSLDDKDRMKIDVRVVYGKNELQPDQIIWLKSLKSVRTSFCENLHAKCYLNESEAVVTSMNLYEFSQVNNQEMGIYVTKADDSQLYDDIYNEARRLIRISDEVRLSVEKIVESKGKPTEKKGDKKATNGKKGFCIRCKKEIALDPSAPYCAECYKSWKKYENLSHQEKSCHVCGKDNASTINKPACWDCYKQHKELFAIKS</sequence>